<feature type="transmembrane region" description="Helical" evidence="6">
    <location>
        <begin position="607"/>
        <end position="627"/>
    </location>
</feature>
<dbReference type="GO" id="GO:0008137">
    <property type="term" value="F:NADH dehydrogenase (ubiquinone) activity"/>
    <property type="evidence" value="ECO:0007669"/>
    <property type="project" value="InterPro"/>
</dbReference>
<dbReference type="AlphaFoldDB" id="A0A521ALH0"/>
<evidence type="ECO:0000256" key="3">
    <source>
        <dbReference type="ARBA" id="ARBA00022989"/>
    </source>
</evidence>
<dbReference type="PANTHER" id="PTHR42829:SF2">
    <property type="entry name" value="NADH-UBIQUINONE OXIDOREDUCTASE CHAIN 5"/>
    <property type="match status" value="1"/>
</dbReference>
<name>A0A521ALH0_9SPHI</name>
<keyword evidence="4 6" id="KW-0472">Membrane</keyword>
<feature type="transmembrane region" description="Helical" evidence="6">
    <location>
        <begin position="454"/>
        <end position="474"/>
    </location>
</feature>
<evidence type="ECO:0000256" key="5">
    <source>
        <dbReference type="RuleBase" id="RU000320"/>
    </source>
</evidence>
<feature type="transmembrane region" description="Helical" evidence="6">
    <location>
        <begin position="115"/>
        <end position="134"/>
    </location>
</feature>
<evidence type="ECO:0000313" key="10">
    <source>
        <dbReference type="Proteomes" id="UP000315971"/>
    </source>
</evidence>
<dbReference type="Proteomes" id="UP000315971">
    <property type="component" value="Unassembled WGS sequence"/>
</dbReference>
<feature type="transmembrane region" description="Helical" evidence="6">
    <location>
        <begin position="251"/>
        <end position="269"/>
    </location>
</feature>
<feature type="domain" description="NADH-Ubiquinone oxidoreductase (complex I) chain 5 N-terminal" evidence="8">
    <location>
        <begin position="69"/>
        <end position="119"/>
    </location>
</feature>
<reference evidence="9 10" key="1">
    <citation type="submission" date="2017-05" db="EMBL/GenBank/DDBJ databases">
        <authorList>
            <person name="Varghese N."/>
            <person name="Submissions S."/>
        </authorList>
    </citation>
    <scope>NUCLEOTIDE SEQUENCE [LARGE SCALE GENOMIC DNA]</scope>
    <source>
        <strain evidence="9 10">DSM 21342</strain>
    </source>
</reference>
<dbReference type="InterPro" id="IPR001750">
    <property type="entry name" value="ND/Mrp_TM"/>
</dbReference>
<keyword evidence="10" id="KW-1185">Reference proteome</keyword>
<dbReference type="GO" id="GO:0016020">
    <property type="term" value="C:membrane"/>
    <property type="evidence" value="ECO:0007669"/>
    <property type="project" value="UniProtKB-SubCell"/>
</dbReference>
<proteinExistence type="predicted"/>
<evidence type="ECO:0000259" key="7">
    <source>
        <dbReference type="Pfam" id="PF00361"/>
    </source>
</evidence>
<dbReference type="Pfam" id="PF00662">
    <property type="entry name" value="Proton_antipo_N"/>
    <property type="match status" value="1"/>
</dbReference>
<dbReference type="PRINTS" id="PR01434">
    <property type="entry name" value="NADHDHGNASE5"/>
</dbReference>
<comment type="subcellular location">
    <subcellularLocation>
        <location evidence="1">Endomembrane system</location>
        <topology evidence="1">Multi-pass membrane protein</topology>
    </subcellularLocation>
    <subcellularLocation>
        <location evidence="5">Membrane</location>
        <topology evidence="5">Multi-pass membrane protein</topology>
    </subcellularLocation>
</comment>
<keyword evidence="2 5" id="KW-0812">Transmembrane</keyword>
<feature type="transmembrane region" description="Helical" evidence="6">
    <location>
        <begin position="212"/>
        <end position="230"/>
    </location>
</feature>
<dbReference type="GO" id="GO:0003954">
    <property type="term" value="F:NADH dehydrogenase activity"/>
    <property type="evidence" value="ECO:0007669"/>
    <property type="project" value="TreeGrafter"/>
</dbReference>
<feature type="transmembrane region" description="Helical" evidence="6">
    <location>
        <begin position="281"/>
        <end position="302"/>
    </location>
</feature>
<dbReference type="NCBIfam" id="TIGR01974">
    <property type="entry name" value="NDH_I_L"/>
    <property type="match status" value="1"/>
</dbReference>
<dbReference type="GO" id="GO:0012505">
    <property type="term" value="C:endomembrane system"/>
    <property type="evidence" value="ECO:0007669"/>
    <property type="project" value="UniProtKB-SubCell"/>
</dbReference>
<dbReference type="NCBIfam" id="NF005141">
    <property type="entry name" value="PRK06590.1"/>
    <property type="match status" value="1"/>
</dbReference>
<feature type="transmembrane region" description="Helical" evidence="6">
    <location>
        <begin position="172"/>
        <end position="192"/>
    </location>
</feature>
<accession>A0A521ALH0</accession>
<feature type="transmembrane region" description="Helical" evidence="6">
    <location>
        <begin position="32"/>
        <end position="53"/>
    </location>
</feature>
<dbReference type="PRINTS" id="PR01435">
    <property type="entry name" value="NPOXDRDTASE5"/>
</dbReference>
<evidence type="ECO:0000313" key="9">
    <source>
        <dbReference type="EMBL" id="SMO35633.1"/>
    </source>
</evidence>
<feature type="transmembrane region" description="Helical" evidence="6">
    <location>
        <begin position="79"/>
        <end position="103"/>
    </location>
</feature>
<dbReference type="InterPro" id="IPR003945">
    <property type="entry name" value="NU5C-like"/>
</dbReference>
<feature type="transmembrane region" description="Helical" evidence="6">
    <location>
        <begin position="140"/>
        <end position="160"/>
    </location>
</feature>
<dbReference type="PANTHER" id="PTHR42829">
    <property type="entry name" value="NADH-UBIQUINONE OXIDOREDUCTASE CHAIN 5"/>
    <property type="match status" value="1"/>
</dbReference>
<feature type="transmembrane region" description="Helical" evidence="6">
    <location>
        <begin position="419"/>
        <end position="442"/>
    </location>
</feature>
<feature type="transmembrane region" description="Helical" evidence="6">
    <location>
        <begin position="309"/>
        <end position="327"/>
    </location>
</feature>
<dbReference type="RefSeq" id="WP_142600749.1">
    <property type="nucleotide sequence ID" value="NZ_FXSZ01000001.1"/>
</dbReference>
<dbReference type="Gene3D" id="1.20.5.2700">
    <property type="match status" value="1"/>
</dbReference>
<feature type="domain" description="NADH:quinone oxidoreductase/Mrp antiporter transmembrane" evidence="7">
    <location>
        <begin position="135"/>
        <end position="429"/>
    </location>
</feature>
<sequence>MQHLLWLIPTLPLAGFLILALGRYLSRTTVALVGVGSVSLSALITIIIGVNFISNPPPSGAYSQFLWTWFNASGFAPKISLYLDSLSLVFVFVITFVSALIHLYSSEFMIEDKSYARFFAYMNLFVFSMLILVLAEDLLLMYLGWEGVGLCSFLLIGFWYEKQENGLAAQKAFIITRIGDTAMAIGLFILFYQFQTLHIPALLQGASNKWQIGAPIACTVALLLLAGGIGKSAQLPLQTWLPDAMAGPSPVSALIHAATMVTAGVYLIARMHVIFERSPFTQHLVAVIGAVTLLLAGCSALAQFDIKRVLAYSTISQIGYMFLALGVGAWSAAIFHFMIHAFFKALLFLAAGAVIETQHHEHNMFKMGGLKDKMPLIFWTFLAGAMSLAALPLVSAGFYSKDQILWYAWSAEKGTAWLWLAALIGALITAAYTTRMIILTFFGESKTPLGHLPGMRITIPLVILAVLSITAGFIELPHNFGQVTIFSDLVQKTLPETRMQAGVESEFAFQLIAAIIGLSGIYLTWWTYAKNPGIIDKLKSQALPSTLHRLWFSGWFFDTIYNALFVKPFKTITSINKNDFIDQIYTALVQFTNTLNRILSLSQSGSLRWYIMGIIMGSIIILTLNILL</sequence>
<evidence type="ECO:0000256" key="1">
    <source>
        <dbReference type="ARBA" id="ARBA00004127"/>
    </source>
</evidence>
<feature type="transmembrane region" description="Helical" evidence="6">
    <location>
        <begin position="507"/>
        <end position="529"/>
    </location>
</feature>
<feature type="transmembrane region" description="Helical" evidence="6">
    <location>
        <begin position="6"/>
        <end position="25"/>
    </location>
</feature>
<dbReference type="InterPro" id="IPR001516">
    <property type="entry name" value="Proton_antipo_N"/>
</dbReference>
<keyword evidence="3 6" id="KW-1133">Transmembrane helix</keyword>
<dbReference type="InterPro" id="IPR018393">
    <property type="entry name" value="NADHpl_OxRdtase_5_subgr"/>
</dbReference>
<gene>
    <name evidence="9" type="ORF">SAMN06265350_101231</name>
</gene>
<organism evidence="9 10">
    <name type="scientific">Solitalea koreensis</name>
    <dbReference type="NCBI Taxonomy" id="543615"/>
    <lineage>
        <taxon>Bacteria</taxon>
        <taxon>Pseudomonadati</taxon>
        <taxon>Bacteroidota</taxon>
        <taxon>Sphingobacteriia</taxon>
        <taxon>Sphingobacteriales</taxon>
        <taxon>Sphingobacteriaceae</taxon>
        <taxon>Solitalea</taxon>
    </lineage>
</organism>
<dbReference type="Pfam" id="PF00361">
    <property type="entry name" value="Proton_antipo_M"/>
    <property type="match status" value="1"/>
</dbReference>
<dbReference type="OrthoDB" id="9807568at2"/>
<feature type="transmembrane region" description="Helical" evidence="6">
    <location>
        <begin position="376"/>
        <end position="399"/>
    </location>
</feature>
<evidence type="ECO:0000256" key="2">
    <source>
        <dbReference type="ARBA" id="ARBA00022692"/>
    </source>
</evidence>
<feature type="transmembrane region" description="Helical" evidence="6">
    <location>
        <begin position="333"/>
        <end position="355"/>
    </location>
</feature>
<evidence type="ECO:0000259" key="8">
    <source>
        <dbReference type="Pfam" id="PF00662"/>
    </source>
</evidence>
<protein>
    <submittedName>
        <fullName evidence="9">NADH dehydrogenase subunit L</fullName>
    </submittedName>
</protein>
<evidence type="ECO:0000256" key="4">
    <source>
        <dbReference type="ARBA" id="ARBA00023136"/>
    </source>
</evidence>
<dbReference type="GO" id="GO:0042773">
    <property type="term" value="P:ATP synthesis coupled electron transport"/>
    <property type="evidence" value="ECO:0007669"/>
    <property type="project" value="InterPro"/>
</dbReference>
<dbReference type="GO" id="GO:0015990">
    <property type="term" value="P:electron transport coupled proton transport"/>
    <property type="evidence" value="ECO:0007669"/>
    <property type="project" value="TreeGrafter"/>
</dbReference>
<evidence type="ECO:0000256" key="6">
    <source>
        <dbReference type="SAM" id="Phobius"/>
    </source>
</evidence>
<dbReference type="EMBL" id="FXSZ01000001">
    <property type="protein sequence ID" value="SMO35633.1"/>
    <property type="molecule type" value="Genomic_DNA"/>
</dbReference>